<feature type="transmembrane region" description="Helical" evidence="5">
    <location>
        <begin position="40"/>
        <end position="61"/>
    </location>
</feature>
<dbReference type="InterPro" id="IPR010920">
    <property type="entry name" value="LSM_dom_sf"/>
</dbReference>
<dbReference type="Gene3D" id="2.30.30.60">
    <property type="match status" value="1"/>
</dbReference>
<feature type="transmembrane region" description="Helical" evidence="5">
    <location>
        <begin position="107"/>
        <end position="126"/>
    </location>
</feature>
<dbReference type="PANTHER" id="PTHR30566:SF5">
    <property type="entry name" value="MECHANOSENSITIVE ION CHANNEL PROTEIN 1, MITOCHONDRIAL-RELATED"/>
    <property type="match status" value="1"/>
</dbReference>
<keyword evidence="3 5" id="KW-1133">Transmembrane helix</keyword>
<evidence type="ECO:0000256" key="3">
    <source>
        <dbReference type="ARBA" id="ARBA00022989"/>
    </source>
</evidence>
<dbReference type="PANTHER" id="PTHR30566">
    <property type="entry name" value="YNAI-RELATED MECHANOSENSITIVE ION CHANNEL"/>
    <property type="match status" value="1"/>
</dbReference>
<protein>
    <recommendedName>
        <fullName evidence="6">Mechanosensitive ion channel MscS domain-containing protein</fullName>
    </recommendedName>
</protein>
<comment type="caution">
    <text evidence="7">The sequence shown here is derived from an EMBL/GenBank/DDBJ whole genome shotgun (WGS) entry which is preliminary data.</text>
</comment>
<organism evidence="7 8">
    <name type="scientific">Polaribacter pacificus</name>
    <dbReference type="NCBI Taxonomy" id="1775173"/>
    <lineage>
        <taxon>Bacteria</taxon>
        <taxon>Pseudomonadati</taxon>
        <taxon>Bacteroidota</taxon>
        <taxon>Flavobacteriia</taxon>
        <taxon>Flavobacteriales</taxon>
        <taxon>Flavobacteriaceae</taxon>
    </lineage>
</organism>
<dbReference type="Pfam" id="PF00924">
    <property type="entry name" value="MS_channel_2nd"/>
    <property type="match status" value="1"/>
</dbReference>
<evidence type="ECO:0000313" key="8">
    <source>
        <dbReference type="Proteomes" id="UP000633278"/>
    </source>
</evidence>
<keyword evidence="8" id="KW-1185">Reference proteome</keyword>
<evidence type="ECO:0000256" key="4">
    <source>
        <dbReference type="ARBA" id="ARBA00023136"/>
    </source>
</evidence>
<evidence type="ECO:0000259" key="6">
    <source>
        <dbReference type="Pfam" id="PF00924"/>
    </source>
</evidence>
<feature type="transmembrane region" description="Helical" evidence="5">
    <location>
        <begin position="82"/>
        <end position="101"/>
    </location>
</feature>
<keyword evidence="4 5" id="KW-0472">Membrane</keyword>
<evidence type="ECO:0000313" key="7">
    <source>
        <dbReference type="EMBL" id="GGH01270.1"/>
    </source>
</evidence>
<dbReference type="Gene3D" id="1.10.287.1260">
    <property type="match status" value="1"/>
</dbReference>
<dbReference type="InterPro" id="IPR006685">
    <property type="entry name" value="MscS_channel_2nd"/>
</dbReference>
<feature type="domain" description="Mechanosensitive ion channel MscS" evidence="6">
    <location>
        <begin position="125"/>
        <end position="191"/>
    </location>
</feature>
<dbReference type="AlphaFoldDB" id="A0A917I1K3"/>
<dbReference type="GO" id="GO:0008381">
    <property type="term" value="F:mechanosensitive monoatomic ion channel activity"/>
    <property type="evidence" value="ECO:0007669"/>
    <property type="project" value="UniProtKB-ARBA"/>
</dbReference>
<dbReference type="RefSeq" id="WP_188599179.1">
    <property type="nucleotide sequence ID" value="NZ_BMJW01000002.1"/>
</dbReference>
<sequence length="288" mass="33481">MSRKWKFIAYPLLLIAILYLKFFNETSYGFIRRYYELQSLIAFVIFYLSVGFIAHLAKYLYSKKNKIAFNKKNNVHFGIENIANFTIGIAAIVVVISLFSGVNPKDLITSLTIVAAAIAILTKEYIVDFFSGIYLSFSNTFEIGDYVKIDNLKGKIVEISMLKVKVLNDDDDIVIVPNSKVHNNEIINYTKKDARFMTVDFQIALKYIDNIEQLEKEIISSLESFSQYIEPKTYNLKVVEMKVDYLDLKFQYTLKLVDMDMQRKIRKKTIREVFNFISSKKELPPHTK</sequence>
<dbReference type="InterPro" id="IPR023408">
    <property type="entry name" value="MscS_beta-dom_sf"/>
</dbReference>
<dbReference type="SUPFAM" id="SSF50182">
    <property type="entry name" value="Sm-like ribonucleoproteins"/>
    <property type="match status" value="1"/>
</dbReference>
<dbReference type="EMBL" id="BMJW01000002">
    <property type="protein sequence ID" value="GGH01270.1"/>
    <property type="molecule type" value="Genomic_DNA"/>
</dbReference>
<accession>A0A917I1K3</accession>
<evidence type="ECO:0000256" key="5">
    <source>
        <dbReference type="SAM" id="Phobius"/>
    </source>
</evidence>
<dbReference type="GO" id="GO:0016020">
    <property type="term" value="C:membrane"/>
    <property type="evidence" value="ECO:0007669"/>
    <property type="project" value="UniProtKB-SubCell"/>
</dbReference>
<evidence type="ECO:0000256" key="1">
    <source>
        <dbReference type="ARBA" id="ARBA00004370"/>
    </source>
</evidence>
<name>A0A917I1K3_9FLAO</name>
<feature type="transmembrane region" description="Helical" evidence="5">
    <location>
        <begin position="7"/>
        <end position="24"/>
    </location>
</feature>
<proteinExistence type="predicted"/>
<keyword evidence="2 5" id="KW-0812">Transmembrane</keyword>
<comment type="subcellular location">
    <subcellularLocation>
        <location evidence="1">Membrane</location>
    </subcellularLocation>
</comment>
<gene>
    <name evidence="7" type="ORF">GCM10011416_19960</name>
</gene>
<reference evidence="7" key="2">
    <citation type="submission" date="2020-09" db="EMBL/GenBank/DDBJ databases">
        <authorList>
            <person name="Sun Q."/>
            <person name="Zhou Y."/>
        </authorList>
    </citation>
    <scope>NUCLEOTIDE SEQUENCE</scope>
    <source>
        <strain evidence="7">CGMCC 1.15763</strain>
    </source>
</reference>
<reference evidence="7" key="1">
    <citation type="journal article" date="2014" name="Int. J. Syst. Evol. Microbiol.">
        <title>Complete genome sequence of Corynebacterium casei LMG S-19264T (=DSM 44701T), isolated from a smear-ripened cheese.</title>
        <authorList>
            <consortium name="US DOE Joint Genome Institute (JGI-PGF)"/>
            <person name="Walter F."/>
            <person name="Albersmeier A."/>
            <person name="Kalinowski J."/>
            <person name="Ruckert C."/>
        </authorList>
    </citation>
    <scope>NUCLEOTIDE SEQUENCE</scope>
    <source>
        <strain evidence="7">CGMCC 1.15763</strain>
    </source>
</reference>
<dbReference type="Proteomes" id="UP000633278">
    <property type="component" value="Unassembled WGS sequence"/>
</dbReference>
<evidence type="ECO:0000256" key="2">
    <source>
        <dbReference type="ARBA" id="ARBA00022692"/>
    </source>
</evidence>